<keyword evidence="4 7" id="KW-0812">Transmembrane</keyword>
<protein>
    <submittedName>
        <fullName evidence="9">ABC transporter permease subunit</fullName>
    </submittedName>
</protein>
<keyword evidence="3" id="KW-1003">Cell membrane</keyword>
<accession>A0ABY5R8I7</accession>
<name>A0ABY5R8I7_9MOLU</name>
<dbReference type="PANTHER" id="PTHR43744:SF8">
    <property type="entry name" value="SN-GLYCEROL-3-PHOSPHATE TRANSPORT SYSTEM PERMEASE PROTEIN UGPE"/>
    <property type="match status" value="1"/>
</dbReference>
<organism evidence="9 10">
    <name type="scientific">Mycoplasma iguanae</name>
    <dbReference type="NCBI Taxonomy" id="292461"/>
    <lineage>
        <taxon>Bacteria</taxon>
        <taxon>Bacillati</taxon>
        <taxon>Mycoplasmatota</taxon>
        <taxon>Mollicutes</taxon>
        <taxon>Mycoplasmataceae</taxon>
        <taxon>Mycoplasma</taxon>
    </lineage>
</organism>
<dbReference type="SUPFAM" id="SSF161098">
    <property type="entry name" value="MetI-like"/>
    <property type="match status" value="1"/>
</dbReference>
<feature type="transmembrane region" description="Helical" evidence="7">
    <location>
        <begin position="7"/>
        <end position="28"/>
    </location>
</feature>
<keyword evidence="10" id="KW-1185">Reference proteome</keyword>
<comment type="subcellular location">
    <subcellularLocation>
        <location evidence="1">Cell membrane</location>
        <topology evidence="1">Multi-pass membrane protein</topology>
    </subcellularLocation>
</comment>
<dbReference type="RefSeq" id="WP_258210990.1">
    <property type="nucleotide sequence ID" value="NZ_CP102734.1"/>
</dbReference>
<feature type="transmembrane region" description="Helical" evidence="7">
    <location>
        <begin position="192"/>
        <end position="212"/>
    </location>
</feature>
<dbReference type="Proteomes" id="UP001059252">
    <property type="component" value="Chromosome"/>
</dbReference>
<dbReference type="InterPro" id="IPR035906">
    <property type="entry name" value="MetI-like_sf"/>
</dbReference>
<dbReference type="Gene3D" id="1.10.3720.10">
    <property type="entry name" value="MetI-like"/>
    <property type="match status" value="1"/>
</dbReference>
<dbReference type="InterPro" id="IPR000515">
    <property type="entry name" value="MetI-like"/>
</dbReference>
<evidence type="ECO:0000256" key="6">
    <source>
        <dbReference type="ARBA" id="ARBA00023136"/>
    </source>
</evidence>
<evidence type="ECO:0000313" key="9">
    <source>
        <dbReference type="EMBL" id="UVD81816.1"/>
    </source>
</evidence>
<evidence type="ECO:0000313" key="10">
    <source>
        <dbReference type="Proteomes" id="UP001059252"/>
    </source>
</evidence>
<reference evidence="9" key="1">
    <citation type="submission" date="2022-08" db="EMBL/GenBank/DDBJ databases">
        <title>Complete genome of Mycoplasma iguanae type strain 2327.</title>
        <authorList>
            <person name="Spergser J."/>
        </authorList>
    </citation>
    <scope>NUCLEOTIDE SEQUENCE</scope>
    <source>
        <strain evidence="9">2327</strain>
    </source>
</reference>
<feature type="transmembrane region" description="Helical" evidence="7">
    <location>
        <begin position="135"/>
        <end position="155"/>
    </location>
</feature>
<keyword evidence="5 7" id="KW-1133">Transmembrane helix</keyword>
<feature type="transmembrane region" description="Helical" evidence="7">
    <location>
        <begin position="102"/>
        <end position="123"/>
    </location>
</feature>
<evidence type="ECO:0000256" key="1">
    <source>
        <dbReference type="ARBA" id="ARBA00004651"/>
    </source>
</evidence>
<dbReference type="PROSITE" id="PS50928">
    <property type="entry name" value="ABC_TM1"/>
    <property type="match status" value="1"/>
</dbReference>
<feature type="transmembrane region" description="Helical" evidence="7">
    <location>
        <begin position="243"/>
        <end position="265"/>
    </location>
</feature>
<evidence type="ECO:0000256" key="5">
    <source>
        <dbReference type="ARBA" id="ARBA00022989"/>
    </source>
</evidence>
<proteinExistence type="predicted"/>
<evidence type="ECO:0000256" key="7">
    <source>
        <dbReference type="SAM" id="Phobius"/>
    </source>
</evidence>
<dbReference type="PANTHER" id="PTHR43744">
    <property type="entry name" value="ABC TRANSPORTER PERMEASE PROTEIN MG189-RELATED-RELATED"/>
    <property type="match status" value="1"/>
</dbReference>
<evidence type="ECO:0000256" key="3">
    <source>
        <dbReference type="ARBA" id="ARBA00022475"/>
    </source>
</evidence>
<keyword evidence="2" id="KW-0813">Transport</keyword>
<dbReference type="EMBL" id="CP102734">
    <property type="protein sequence ID" value="UVD81816.1"/>
    <property type="molecule type" value="Genomic_DNA"/>
</dbReference>
<sequence length="277" mass="32194">MKYFWIIFKYLLITLVLLLVLFPLFYLISISLMSNNLVTSGKAHFIADDWNWQNYSNAFYNGFLPSLANSLANVSLVVVTKLITLILGAYGLFLLNKFWRKILFIIFLFISIIPEISLYFNLFKLSTEWSLTNKSIILALSINSVFSFFSLNYFYNAFVDVSNKEAKTVVIDNLKWWEKFYYVYYSKLKMPIFLTVVFTTIEVWNSYLWPAIILSGKQTENGQALNTIATWFPQLGYMEQGELLNLVAAGSVISILIPLSIYLICSKWINRNLYKMV</sequence>
<gene>
    <name evidence="9" type="ORF">NV226_00660</name>
</gene>
<evidence type="ECO:0000259" key="8">
    <source>
        <dbReference type="PROSITE" id="PS50928"/>
    </source>
</evidence>
<feature type="transmembrane region" description="Helical" evidence="7">
    <location>
        <begin position="71"/>
        <end position="95"/>
    </location>
</feature>
<evidence type="ECO:0000256" key="4">
    <source>
        <dbReference type="ARBA" id="ARBA00022692"/>
    </source>
</evidence>
<feature type="domain" description="ABC transmembrane type-1" evidence="8">
    <location>
        <begin position="70"/>
        <end position="265"/>
    </location>
</feature>
<evidence type="ECO:0000256" key="2">
    <source>
        <dbReference type="ARBA" id="ARBA00022448"/>
    </source>
</evidence>
<keyword evidence="6 7" id="KW-0472">Membrane</keyword>